<dbReference type="GO" id="GO:0046294">
    <property type="term" value="P:formaldehyde catabolic process"/>
    <property type="evidence" value="ECO:0007669"/>
    <property type="project" value="TreeGrafter"/>
</dbReference>
<dbReference type="Pfam" id="PF00107">
    <property type="entry name" value="ADH_zinc_N"/>
    <property type="match status" value="1"/>
</dbReference>
<evidence type="ECO:0000256" key="2">
    <source>
        <dbReference type="ARBA" id="ARBA00011738"/>
    </source>
</evidence>
<gene>
    <name evidence="10" type="ORF">H6P81_007402</name>
</gene>
<dbReference type="Gene3D" id="3.40.50.720">
    <property type="entry name" value="NAD(P)-binding Rossmann-like Domain"/>
    <property type="match status" value="1"/>
</dbReference>
<feature type="domain" description="Enoyl reductase (ER)" evidence="9">
    <location>
        <begin position="22"/>
        <end position="377"/>
    </location>
</feature>
<evidence type="ECO:0000256" key="6">
    <source>
        <dbReference type="ARBA" id="ARBA00023027"/>
    </source>
</evidence>
<keyword evidence="11" id="KW-1185">Reference proteome</keyword>
<evidence type="ECO:0000256" key="7">
    <source>
        <dbReference type="ARBA" id="ARBA00060764"/>
    </source>
</evidence>
<dbReference type="GO" id="GO:0005829">
    <property type="term" value="C:cytosol"/>
    <property type="evidence" value="ECO:0007669"/>
    <property type="project" value="TreeGrafter"/>
</dbReference>
<dbReference type="PROSITE" id="PS00059">
    <property type="entry name" value="ADH_ZINC"/>
    <property type="match status" value="1"/>
</dbReference>
<keyword evidence="5" id="KW-0560">Oxidoreductase</keyword>
<dbReference type="InterPro" id="IPR013149">
    <property type="entry name" value="ADH-like_C"/>
</dbReference>
<evidence type="ECO:0000313" key="11">
    <source>
        <dbReference type="Proteomes" id="UP000825729"/>
    </source>
</evidence>
<dbReference type="GO" id="GO:0008270">
    <property type="term" value="F:zinc ion binding"/>
    <property type="evidence" value="ECO:0007669"/>
    <property type="project" value="InterPro"/>
</dbReference>
<keyword evidence="6" id="KW-0520">NAD</keyword>
<evidence type="ECO:0000256" key="1">
    <source>
        <dbReference type="ARBA" id="ARBA00001947"/>
    </source>
</evidence>
<dbReference type="AlphaFoldDB" id="A0AAV7F0E4"/>
<dbReference type="PANTHER" id="PTHR43880">
    <property type="entry name" value="ALCOHOL DEHYDROGENASE"/>
    <property type="match status" value="1"/>
</dbReference>
<sequence>MDSLKREEVAQAKRCRAAVCWGVGEPVVIEEIEVEPPKRSEVRLKMLCSSLCHTDLLAHKGFPAPLFPRVLGHEGVGVVESVGEGVTEFKEGDLVVPTFLGECGVCENCSSDKTNFCLRHPIPLSGLMEDGTSRMSVKGHELYHLFSCSTWSEYAVAGVNYLVKVHPSVPPPHASLLSCGFATGYGAAWKVAQVDNDSSVAVFGLGAVGLGVIEGARSMGANRIIGVDLVKEKKEGAEKQGMTDFVNADKGNKPVPEQIKEMTGGLGVDYSFDCTGAPAVLNQALDSAKPGKGVTILIGSGTELNLSVSLLQLLTGKMLKGTLFGGIKPRSDLHVIVSKCLDKELDVESLITHRIELGDISRAFELLKDPRCIKIVIQMGTGI</sequence>
<dbReference type="SMART" id="SM00829">
    <property type="entry name" value="PKS_ER"/>
    <property type="match status" value="1"/>
</dbReference>
<dbReference type="Gene3D" id="3.90.180.10">
    <property type="entry name" value="Medium-chain alcohol dehydrogenases, catalytic domain"/>
    <property type="match status" value="1"/>
</dbReference>
<dbReference type="FunFam" id="3.40.50.720:FF:000003">
    <property type="entry name" value="S-(hydroxymethyl)glutathione dehydrogenase"/>
    <property type="match status" value="1"/>
</dbReference>
<keyword evidence="3 8" id="KW-0479">Metal-binding</keyword>
<dbReference type="EMBL" id="JAINDJ010000003">
    <property type="protein sequence ID" value="KAG9454498.1"/>
    <property type="molecule type" value="Genomic_DNA"/>
</dbReference>
<dbReference type="InterPro" id="IPR002328">
    <property type="entry name" value="ADH_Zn_CS"/>
</dbReference>
<dbReference type="Pfam" id="PF08240">
    <property type="entry name" value="ADH_N"/>
    <property type="match status" value="1"/>
</dbReference>
<dbReference type="InterPro" id="IPR020843">
    <property type="entry name" value="ER"/>
</dbReference>
<dbReference type="CDD" id="cd08277">
    <property type="entry name" value="liver_alcohol_DH_like"/>
    <property type="match status" value="1"/>
</dbReference>
<dbReference type="InterPro" id="IPR011032">
    <property type="entry name" value="GroES-like_sf"/>
</dbReference>
<evidence type="ECO:0000313" key="10">
    <source>
        <dbReference type="EMBL" id="KAG9454498.1"/>
    </source>
</evidence>
<dbReference type="SUPFAM" id="SSF50129">
    <property type="entry name" value="GroES-like"/>
    <property type="match status" value="2"/>
</dbReference>
<name>A0AAV7F0E4_ARIFI</name>
<organism evidence="10 11">
    <name type="scientific">Aristolochia fimbriata</name>
    <name type="common">White veined hardy Dutchman's pipe vine</name>
    <dbReference type="NCBI Taxonomy" id="158543"/>
    <lineage>
        <taxon>Eukaryota</taxon>
        <taxon>Viridiplantae</taxon>
        <taxon>Streptophyta</taxon>
        <taxon>Embryophyta</taxon>
        <taxon>Tracheophyta</taxon>
        <taxon>Spermatophyta</taxon>
        <taxon>Magnoliopsida</taxon>
        <taxon>Magnoliidae</taxon>
        <taxon>Piperales</taxon>
        <taxon>Aristolochiaceae</taxon>
        <taxon>Aristolochia</taxon>
    </lineage>
</organism>
<comment type="subunit">
    <text evidence="2">Homodimer.</text>
</comment>
<evidence type="ECO:0000256" key="4">
    <source>
        <dbReference type="ARBA" id="ARBA00022833"/>
    </source>
</evidence>
<accession>A0AAV7F0E4</accession>
<reference evidence="10 11" key="1">
    <citation type="submission" date="2021-07" db="EMBL/GenBank/DDBJ databases">
        <title>The Aristolochia fimbriata genome: insights into angiosperm evolution, floral development and chemical biosynthesis.</title>
        <authorList>
            <person name="Jiao Y."/>
        </authorList>
    </citation>
    <scope>NUCLEOTIDE SEQUENCE [LARGE SCALE GENOMIC DNA]</scope>
    <source>
        <strain evidence="10">IBCAS-2021</strain>
        <tissue evidence="10">Leaf</tissue>
    </source>
</reference>
<comment type="caution">
    <text evidence="10">The sequence shown here is derived from an EMBL/GenBank/DDBJ whole genome shotgun (WGS) entry which is preliminary data.</text>
</comment>
<dbReference type="PANTHER" id="PTHR43880:SF38">
    <property type="entry name" value="ALCOHOL DEHYDROGENASE-RELATED"/>
    <property type="match status" value="1"/>
</dbReference>
<dbReference type="SUPFAM" id="SSF51735">
    <property type="entry name" value="NAD(P)-binding Rossmann-fold domains"/>
    <property type="match status" value="1"/>
</dbReference>
<comment type="cofactor">
    <cofactor evidence="1 8">
        <name>Zn(2+)</name>
        <dbReference type="ChEBI" id="CHEBI:29105"/>
    </cofactor>
</comment>
<dbReference type="InterPro" id="IPR036291">
    <property type="entry name" value="NAD(P)-bd_dom_sf"/>
</dbReference>
<proteinExistence type="inferred from homology"/>
<dbReference type="GO" id="GO:0051903">
    <property type="term" value="F:S-(hydroxymethyl)glutathione dehydrogenase [NAD(P)+] activity"/>
    <property type="evidence" value="ECO:0007669"/>
    <property type="project" value="TreeGrafter"/>
</dbReference>
<evidence type="ECO:0000259" key="9">
    <source>
        <dbReference type="SMART" id="SM00829"/>
    </source>
</evidence>
<dbReference type="Proteomes" id="UP000825729">
    <property type="component" value="Unassembled WGS sequence"/>
</dbReference>
<evidence type="ECO:0000256" key="3">
    <source>
        <dbReference type="ARBA" id="ARBA00022723"/>
    </source>
</evidence>
<dbReference type="InterPro" id="IPR013154">
    <property type="entry name" value="ADH-like_N"/>
</dbReference>
<dbReference type="FunFam" id="3.90.180.10:FF:000067">
    <property type="entry name" value="alcohol dehydrogenase 1-like isoform X1"/>
    <property type="match status" value="1"/>
</dbReference>
<evidence type="ECO:0000256" key="8">
    <source>
        <dbReference type="RuleBase" id="RU361277"/>
    </source>
</evidence>
<comment type="similarity">
    <text evidence="7">Belongs to the zinc-containing alcohol dehydrogenase family. Class-IV subfamily.</text>
</comment>
<evidence type="ECO:0000256" key="5">
    <source>
        <dbReference type="ARBA" id="ARBA00023002"/>
    </source>
</evidence>
<protein>
    <recommendedName>
        <fullName evidence="9">Enoyl reductase (ER) domain-containing protein</fullName>
    </recommendedName>
</protein>
<keyword evidence="4 8" id="KW-0862">Zinc</keyword>